<dbReference type="EMBL" id="JAFGIX010000028">
    <property type="protein sequence ID" value="MBN1572786.1"/>
    <property type="molecule type" value="Genomic_DNA"/>
</dbReference>
<dbReference type="AlphaFoldDB" id="A0A9D8KFD6"/>
<dbReference type="PANTHER" id="PTHR43245">
    <property type="entry name" value="BIFUNCTIONAL POLYMYXIN RESISTANCE PROTEIN ARNA"/>
    <property type="match status" value="1"/>
</dbReference>
<dbReference type="CDD" id="cd08946">
    <property type="entry name" value="SDR_e"/>
    <property type="match status" value="1"/>
</dbReference>
<reference evidence="2" key="2">
    <citation type="submission" date="2021-01" db="EMBL/GenBank/DDBJ databases">
        <authorList>
            <person name="Hahn C.R."/>
            <person name="Youssef N.H."/>
            <person name="Elshahed M."/>
        </authorList>
    </citation>
    <scope>NUCLEOTIDE SEQUENCE</scope>
    <source>
        <strain evidence="2">Zod_Metabat.24</strain>
    </source>
</reference>
<dbReference type="InterPro" id="IPR001509">
    <property type="entry name" value="Epimerase_deHydtase"/>
</dbReference>
<dbReference type="Gene3D" id="3.40.50.720">
    <property type="entry name" value="NAD(P)-binding Rossmann-like Domain"/>
    <property type="match status" value="1"/>
</dbReference>
<evidence type="ECO:0000259" key="1">
    <source>
        <dbReference type="Pfam" id="PF01370"/>
    </source>
</evidence>
<sequence length="322" mass="35789">MNILVTGGAGYVGSTLVPLLLFSGHRVRVLDLLQHGGDSLLGVWSHPGFEFLYGDICDGKIIERGLSGMDAVVHLAAIVGDPACARKKELAKAINIDASLSLIDAANEGEISRFIFASTCSNYGKMKDPNRLVDETSELSPVSLYAETKVAIEKALLDSADSNGFCPVLLRLATVFGVSPRMRFDLTVNEFAMEMYVKKHLVVYGEQFWRPYIHVRDAARAILSVLKSGEEKVKGEVFNVGSSGENYQKQQLVELILPYAPDAIVEYVHKDEDPRDYRVSFEKIKNRLGFTVEHTVKDGIEEIIGLAKDNIIKDYLREEYRN</sequence>
<dbReference type="Proteomes" id="UP000809273">
    <property type="component" value="Unassembled WGS sequence"/>
</dbReference>
<dbReference type="PANTHER" id="PTHR43245:SF23">
    <property type="entry name" value="NAD(P)-BINDING DOMAIN-CONTAINING PROTEIN"/>
    <property type="match status" value="1"/>
</dbReference>
<dbReference type="SUPFAM" id="SSF51735">
    <property type="entry name" value="NAD(P)-binding Rossmann-fold domains"/>
    <property type="match status" value="1"/>
</dbReference>
<evidence type="ECO:0000313" key="3">
    <source>
        <dbReference type="Proteomes" id="UP000809273"/>
    </source>
</evidence>
<organism evidence="2 3">
    <name type="scientific">Candidatus Zymogenus saltonus</name>
    <dbReference type="NCBI Taxonomy" id="2844893"/>
    <lineage>
        <taxon>Bacteria</taxon>
        <taxon>Deltaproteobacteria</taxon>
        <taxon>Candidatus Zymogenia</taxon>
        <taxon>Candidatus Zymogeniales</taxon>
        <taxon>Candidatus Zymogenaceae</taxon>
        <taxon>Candidatus Zymogenus</taxon>
    </lineage>
</organism>
<accession>A0A9D8KFD6</accession>
<reference evidence="2" key="1">
    <citation type="journal article" date="2021" name="Environ. Microbiol.">
        <title>Genomic characterization of three novel Desulfobacterota classes expand the metabolic and phylogenetic diversity of the phylum.</title>
        <authorList>
            <person name="Murphy C.L."/>
            <person name="Biggerstaff J."/>
            <person name="Eichhorn A."/>
            <person name="Ewing E."/>
            <person name="Shahan R."/>
            <person name="Soriano D."/>
            <person name="Stewart S."/>
            <person name="VanMol K."/>
            <person name="Walker R."/>
            <person name="Walters P."/>
            <person name="Elshahed M.S."/>
            <person name="Youssef N.H."/>
        </authorList>
    </citation>
    <scope>NUCLEOTIDE SEQUENCE</scope>
    <source>
        <strain evidence="2">Zod_Metabat.24</strain>
    </source>
</reference>
<gene>
    <name evidence="2" type="ORF">JW984_06265</name>
</gene>
<comment type="caution">
    <text evidence="2">The sequence shown here is derived from an EMBL/GenBank/DDBJ whole genome shotgun (WGS) entry which is preliminary data.</text>
</comment>
<dbReference type="Pfam" id="PF01370">
    <property type="entry name" value="Epimerase"/>
    <property type="match status" value="1"/>
</dbReference>
<dbReference type="InterPro" id="IPR036291">
    <property type="entry name" value="NAD(P)-bd_dom_sf"/>
</dbReference>
<dbReference type="InterPro" id="IPR050177">
    <property type="entry name" value="Lipid_A_modif_metabolic_enz"/>
</dbReference>
<protein>
    <submittedName>
        <fullName evidence="2">NAD(P)-dependent oxidoreductase</fullName>
    </submittedName>
</protein>
<evidence type="ECO:0000313" key="2">
    <source>
        <dbReference type="EMBL" id="MBN1572786.1"/>
    </source>
</evidence>
<feature type="domain" description="NAD-dependent epimerase/dehydratase" evidence="1">
    <location>
        <begin position="3"/>
        <end position="241"/>
    </location>
</feature>
<proteinExistence type="predicted"/>
<name>A0A9D8KFD6_9DELT</name>